<accession>A0AAW3IQL8</accession>
<comment type="similarity">
    <text evidence="1">Belongs to the 'phage' integrase family.</text>
</comment>
<feature type="domain" description="Tyr recombinase" evidence="5">
    <location>
        <begin position="223"/>
        <end position="414"/>
    </location>
</feature>
<comment type="caution">
    <text evidence="6">The sequence shown here is derived from an EMBL/GenBank/DDBJ whole genome shotgun (WGS) entry which is preliminary data.</text>
</comment>
<sequence>MRYLKTTKHGTWQFRFQIPSQHRHLFADSSEVKKSLGSCSKQHAVIESLKLELSIRHTILTQSPFKMERQSYDVVQKCQKPQKHQDKYTRLSPKACLKRYRESKHGIISDKAVKMSEAKITTILSLLSKNKINEIRRLEAEEVRRLLLQYPVNAQKQRQFKGKSASNILILNKSLKCTTLSQESVKDYIQKASSFFEWCVQMELTDINPFKGMKFKKTRKDNEAKNAYSHQDLTAIFSTDIHRSKNYKHPYYYWLPLLGCFTGARLNELCQLYKKDIYQQDGIWVIRVDDKFEGQKLKNTFSRRIIPIHQKLLDLGFIDYVQAVKHSRVFPELKDSRDGFGSAASKWYGRFKLKLGFGKGHDFHSFRHTFATELKNADISSVLAGELLGHAQQNITYDRYGKNVDIRKLKLVLDQVFTETLLT</sequence>
<dbReference type="GO" id="GO:0003677">
    <property type="term" value="F:DNA binding"/>
    <property type="evidence" value="ECO:0007669"/>
    <property type="project" value="UniProtKB-KW"/>
</dbReference>
<evidence type="ECO:0000256" key="3">
    <source>
        <dbReference type="ARBA" id="ARBA00023125"/>
    </source>
</evidence>
<dbReference type="Pfam" id="PF00589">
    <property type="entry name" value="Phage_integrase"/>
    <property type="match status" value="1"/>
</dbReference>
<dbReference type="Gene3D" id="1.10.150.130">
    <property type="match status" value="1"/>
</dbReference>
<evidence type="ECO:0000313" key="6">
    <source>
        <dbReference type="EMBL" id="KOY26724.1"/>
    </source>
</evidence>
<name>A0AAW3IQL8_VIBPH</name>
<evidence type="ECO:0000256" key="4">
    <source>
        <dbReference type="ARBA" id="ARBA00023172"/>
    </source>
</evidence>
<evidence type="ECO:0000256" key="1">
    <source>
        <dbReference type="ARBA" id="ARBA00008857"/>
    </source>
</evidence>
<dbReference type="Gene3D" id="1.10.443.10">
    <property type="entry name" value="Intergrase catalytic core"/>
    <property type="match status" value="1"/>
</dbReference>
<dbReference type="InterPro" id="IPR002104">
    <property type="entry name" value="Integrase_catalytic"/>
</dbReference>
<dbReference type="InterPro" id="IPR010998">
    <property type="entry name" value="Integrase_recombinase_N"/>
</dbReference>
<dbReference type="RefSeq" id="WP_053812456.1">
    <property type="nucleotide sequence ID" value="NZ_JAMQAC010000063.1"/>
</dbReference>
<evidence type="ECO:0000259" key="5">
    <source>
        <dbReference type="PROSITE" id="PS51898"/>
    </source>
</evidence>
<proteinExistence type="inferred from homology"/>
<dbReference type="PROSITE" id="PS51898">
    <property type="entry name" value="TYR_RECOMBINASE"/>
    <property type="match status" value="1"/>
</dbReference>
<organism evidence="6 7">
    <name type="scientific">Vibrio parahaemolyticus</name>
    <dbReference type="NCBI Taxonomy" id="670"/>
    <lineage>
        <taxon>Bacteria</taxon>
        <taxon>Pseudomonadati</taxon>
        <taxon>Pseudomonadota</taxon>
        <taxon>Gammaproteobacteria</taxon>
        <taxon>Vibrionales</taxon>
        <taxon>Vibrionaceae</taxon>
        <taxon>Vibrio</taxon>
    </lineage>
</organism>
<keyword evidence="4" id="KW-0233">DNA recombination</keyword>
<keyword evidence="3" id="KW-0238">DNA-binding</keyword>
<reference evidence="6 7" key="1">
    <citation type="submission" date="2015-07" db="EMBL/GenBank/DDBJ databases">
        <title>Foodborne Vibrio parahaemolyticus Isolates.</title>
        <authorList>
            <person name="Ronholm J."/>
            <person name="Petronella N."/>
            <person name="Kenwell R."/>
            <person name="Banerjee S."/>
        </authorList>
    </citation>
    <scope>NUCLEOTIDE SEQUENCE [LARGE SCALE GENOMIC DNA]</scope>
    <source>
        <strain evidence="6 7">HS-06-05</strain>
    </source>
</reference>
<dbReference type="InterPro" id="IPR011010">
    <property type="entry name" value="DNA_brk_join_enz"/>
</dbReference>
<dbReference type="GO" id="GO:0006310">
    <property type="term" value="P:DNA recombination"/>
    <property type="evidence" value="ECO:0007669"/>
    <property type="project" value="UniProtKB-KW"/>
</dbReference>
<dbReference type="PANTHER" id="PTHR30349">
    <property type="entry name" value="PHAGE INTEGRASE-RELATED"/>
    <property type="match status" value="1"/>
</dbReference>
<dbReference type="PANTHER" id="PTHR30349:SF41">
    <property type="entry name" value="INTEGRASE_RECOMBINASE PROTEIN MJ0367-RELATED"/>
    <property type="match status" value="1"/>
</dbReference>
<dbReference type="EMBL" id="LIRS01000109">
    <property type="protein sequence ID" value="KOY26724.1"/>
    <property type="molecule type" value="Genomic_DNA"/>
</dbReference>
<dbReference type="AlphaFoldDB" id="A0AAW3IQL8"/>
<dbReference type="SUPFAM" id="SSF56349">
    <property type="entry name" value="DNA breaking-rejoining enzymes"/>
    <property type="match status" value="1"/>
</dbReference>
<protein>
    <recommendedName>
        <fullName evidence="5">Tyr recombinase domain-containing protein</fullName>
    </recommendedName>
</protein>
<dbReference type="InterPro" id="IPR050090">
    <property type="entry name" value="Tyrosine_recombinase_XerCD"/>
</dbReference>
<dbReference type="GO" id="GO:0015074">
    <property type="term" value="P:DNA integration"/>
    <property type="evidence" value="ECO:0007669"/>
    <property type="project" value="UniProtKB-KW"/>
</dbReference>
<dbReference type="CDD" id="cd01184">
    <property type="entry name" value="INT_C_like_1"/>
    <property type="match status" value="1"/>
</dbReference>
<evidence type="ECO:0000256" key="2">
    <source>
        <dbReference type="ARBA" id="ARBA00022908"/>
    </source>
</evidence>
<keyword evidence="2" id="KW-0229">DNA integration</keyword>
<dbReference type="InterPro" id="IPR013762">
    <property type="entry name" value="Integrase-like_cat_sf"/>
</dbReference>
<dbReference type="Proteomes" id="UP000037697">
    <property type="component" value="Unassembled WGS sequence"/>
</dbReference>
<evidence type="ECO:0000313" key="7">
    <source>
        <dbReference type="Proteomes" id="UP000037697"/>
    </source>
</evidence>
<gene>
    <name evidence="6" type="ORF">ACX05_19525</name>
</gene>